<dbReference type="Proteomes" id="UP000789595">
    <property type="component" value="Unassembled WGS sequence"/>
</dbReference>
<keyword evidence="2" id="KW-0813">Transport</keyword>
<dbReference type="GO" id="GO:0140359">
    <property type="term" value="F:ABC-type transporter activity"/>
    <property type="evidence" value="ECO:0007669"/>
    <property type="project" value="InterPro"/>
</dbReference>
<keyword evidence="10" id="KW-1185">Reference proteome</keyword>
<feature type="chain" id="PRO_5035233250" description="ABC-2 type transporter transmembrane domain-containing protein" evidence="7">
    <location>
        <begin position="21"/>
        <end position="615"/>
    </location>
</feature>
<dbReference type="InterPro" id="IPR013525">
    <property type="entry name" value="ABC2_TM"/>
</dbReference>
<feature type="transmembrane region" description="Helical" evidence="6">
    <location>
        <begin position="513"/>
        <end position="537"/>
    </location>
</feature>
<organism evidence="9 10">
    <name type="scientific">Pelagomonas calceolata</name>
    <dbReference type="NCBI Taxonomy" id="35677"/>
    <lineage>
        <taxon>Eukaryota</taxon>
        <taxon>Sar</taxon>
        <taxon>Stramenopiles</taxon>
        <taxon>Ochrophyta</taxon>
        <taxon>Pelagophyceae</taxon>
        <taxon>Pelagomonadales</taxon>
        <taxon>Pelagomonadaceae</taxon>
        <taxon>Pelagomonas</taxon>
    </lineage>
</organism>
<evidence type="ECO:0000256" key="4">
    <source>
        <dbReference type="ARBA" id="ARBA00022989"/>
    </source>
</evidence>
<evidence type="ECO:0000256" key="2">
    <source>
        <dbReference type="ARBA" id="ARBA00022448"/>
    </source>
</evidence>
<feature type="transmembrane region" description="Helical" evidence="6">
    <location>
        <begin position="588"/>
        <end position="608"/>
    </location>
</feature>
<evidence type="ECO:0000256" key="7">
    <source>
        <dbReference type="SAM" id="SignalP"/>
    </source>
</evidence>
<evidence type="ECO:0000256" key="3">
    <source>
        <dbReference type="ARBA" id="ARBA00022692"/>
    </source>
</evidence>
<evidence type="ECO:0000256" key="6">
    <source>
        <dbReference type="SAM" id="Phobius"/>
    </source>
</evidence>
<dbReference type="PANTHER" id="PTHR48041:SF91">
    <property type="entry name" value="ABC TRANSPORTER G FAMILY MEMBER 28"/>
    <property type="match status" value="1"/>
</dbReference>
<reference evidence="9" key="1">
    <citation type="submission" date="2021-11" db="EMBL/GenBank/DDBJ databases">
        <authorList>
            <consortium name="Genoscope - CEA"/>
            <person name="William W."/>
        </authorList>
    </citation>
    <scope>NUCLEOTIDE SEQUENCE</scope>
</reference>
<dbReference type="PANTHER" id="PTHR48041">
    <property type="entry name" value="ABC TRANSPORTER G FAMILY MEMBER 28"/>
    <property type="match status" value="1"/>
</dbReference>
<comment type="subcellular location">
    <subcellularLocation>
        <location evidence="1">Membrane</location>
        <topology evidence="1">Multi-pass membrane protein</topology>
    </subcellularLocation>
</comment>
<keyword evidence="4 6" id="KW-1133">Transmembrane helix</keyword>
<feature type="transmembrane region" description="Helical" evidence="6">
    <location>
        <begin position="481"/>
        <end position="501"/>
    </location>
</feature>
<dbReference type="InterPro" id="IPR050352">
    <property type="entry name" value="ABCG_transporters"/>
</dbReference>
<comment type="caution">
    <text evidence="9">The sequence shown here is derived from an EMBL/GenBank/DDBJ whole genome shotgun (WGS) entry which is preliminary data.</text>
</comment>
<feature type="transmembrane region" description="Helical" evidence="6">
    <location>
        <begin position="437"/>
        <end position="461"/>
    </location>
</feature>
<keyword evidence="7" id="KW-0732">Signal</keyword>
<feature type="domain" description="ABC-2 type transporter transmembrane" evidence="8">
    <location>
        <begin position="408"/>
        <end position="553"/>
    </location>
</feature>
<gene>
    <name evidence="9" type="ORF">PECAL_1P08290</name>
</gene>
<accession>A0A8J2S4A8</accession>
<keyword evidence="5 6" id="KW-0472">Membrane</keyword>
<feature type="signal peptide" evidence="7">
    <location>
        <begin position="1"/>
        <end position="20"/>
    </location>
</feature>
<dbReference type="Pfam" id="PF01061">
    <property type="entry name" value="ABC2_membrane"/>
    <property type="match status" value="1"/>
</dbReference>
<dbReference type="AlphaFoldDB" id="A0A8J2S4A8"/>
<dbReference type="EMBL" id="CAKKNE010000001">
    <property type="protein sequence ID" value="CAH0364467.1"/>
    <property type="molecule type" value="Genomic_DNA"/>
</dbReference>
<evidence type="ECO:0000256" key="5">
    <source>
        <dbReference type="ARBA" id="ARBA00023136"/>
    </source>
</evidence>
<protein>
    <recommendedName>
        <fullName evidence="8">ABC-2 type transporter transmembrane domain-containing protein</fullName>
    </recommendedName>
</protein>
<evidence type="ECO:0000313" key="10">
    <source>
        <dbReference type="Proteomes" id="UP000789595"/>
    </source>
</evidence>
<evidence type="ECO:0000259" key="8">
    <source>
        <dbReference type="Pfam" id="PF01061"/>
    </source>
</evidence>
<keyword evidence="3 6" id="KW-0812">Transmembrane</keyword>
<name>A0A8J2S4A8_9STRA</name>
<evidence type="ECO:0000313" key="9">
    <source>
        <dbReference type="EMBL" id="CAH0364467.1"/>
    </source>
</evidence>
<dbReference type="OrthoDB" id="66620at2759"/>
<evidence type="ECO:0000256" key="1">
    <source>
        <dbReference type="ARBA" id="ARBA00004141"/>
    </source>
</evidence>
<sequence>MAVLHFVIAASAVLAQRVAAVTTKAPHAAQSTLALPVKLSRRSLLALTTCAVPLTPLRASAGRVEDMLATDTATMLEDPANAVRGPVARTVQTSKLGVAVRRAVVRSAQIDDALDARWDALSYKLRPKQEPPAPRPPPKPVDAAFAEATRKCGIDACCAAARVSQRAVEDAIAAGRDTYASLYEGKSAFGLETYAAFRAFNSFLKDDAAAARFEAALGTALLDGGPYSSARPARPAHASQKDLESAIAGCVDILKISKAANLCGQIEVSPPDAEDLADLASRKAWGDENKDVTNPAPQLQLSAKLVDAAELPPRLMLETQAKRLGLRVLPDATASALRAYLLRCGARPVCEEYFVDDVYRTAFDKDDYSTVQLEVLQGLIASLVVQGALQKRVKSEKDFNVYQNQNVIYISLANIPTFFAEKVVCVSEQAEGLYSGLAYLLASTVSSIPVAALSILAGTLIQYLITGPDPVYYRWYLFPEVYLNAFLLYLATDSLFQFFAVTQKSSAEAQNVALFFFGFISMFNGVAPTPSAFPVWIRWGIWVSPTYYAMANLVIRGFIDEGNDNTESITNGVGFRNDISYGSIAPPVTYVLFAAFIILMKAATVYAMRGLKQAK</sequence>
<dbReference type="GO" id="GO:0016020">
    <property type="term" value="C:membrane"/>
    <property type="evidence" value="ECO:0007669"/>
    <property type="project" value="UniProtKB-SubCell"/>
</dbReference>
<proteinExistence type="predicted"/>